<feature type="domain" description="Lon N-terminal" evidence="1">
    <location>
        <begin position="5"/>
        <end position="193"/>
    </location>
</feature>
<dbReference type="EMBL" id="OBEB01000003">
    <property type="protein sequence ID" value="SNY50814.1"/>
    <property type="molecule type" value="Genomic_DNA"/>
</dbReference>
<dbReference type="AlphaFoldDB" id="A0A285IS76"/>
<dbReference type="SUPFAM" id="SSF88697">
    <property type="entry name" value="PUA domain-like"/>
    <property type="match status" value="1"/>
</dbReference>
<dbReference type="InterPro" id="IPR046336">
    <property type="entry name" value="Lon_prtase_N_sf"/>
</dbReference>
<proteinExistence type="predicted"/>
<gene>
    <name evidence="2" type="ORF">SAMN06297280_1678</name>
</gene>
<evidence type="ECO:0000313" key="3">
    <source>
        <dbReference type="Proteomes" id="UP000219353"/>
    </source>
</evidence>
<dbReference type="SMART" id="SM00464">
    <property type="entry name" value="LON"/>
    <property type="match status" value="1"/>
</dbReference>
<name>A0A285IS76_9GAMM</name>
<sequence>MSKQLALFPLSSFILPGGKMRLRVFEKRYIRLVKEAGLGQRRFAMALLNPFVTQQHRDRILPLATEVVIDDFEQLPDGLLGITVRGVCRVEITRRWQEDDGLNVAQVNELTSWPVTRLSERYSDLASSLLHLLAEYPQLQQLYPEPELNNASWLASRWLELMPMQPGLKQKLSAEHDPITCLEELQNWLEHNS</sequence>
<dbReference type="Pfam" id="PF02190">
    <property type="entry name" value="LON_substr_bdg"/>
    <property type="match status" value="1"/>
</dbReference>
<dbReference type="OrthoDB" id="8558970at2"/>
<keyword evidence="3" id="KW-1185">Reference proteome</keyword>
<evidence type="ECO:0000259" key="1">
    <source>
        <dbReference type="PROSITE" id="PS51787"/>
    </source>
</evidence>
<dbReference type="InterPro" id="IPR015947">
    <property type="entry name" value="PUA-like_sf"/>
</dbReference>
<dbReference type="PROSITE" id="PS51787">
    <property type="entry name" value="LON_N"/>
    <property type="match status" value="1"/>
</dbReference>
<dbReference type="PANTHER" id="PTHR46732:SF8">
    <property type="entry name" value="ATP-DEPENDENT PROTEASE LA (LON) DOMAIN PROTEIN"/>
    <property type="match status" value="1"/>
</dbReference>
<dbReference type="Gene3D" id="1.10.4060.10">
    <property type="entry name" value="BPP1347 like domain"/>
    <property type="match status" value="1"/>
</dbReference>
<dbReference type="Proteomes" id="UP000219353">
    <property type="component" value="Unassembled WGS sequence"/>
</dbReference>
<dbReference type="InterPro" id="IPR003111">
    <property type="entry name" value="Lon_prtase_N"/>
</dbReference>
<dbReference type="PANTHER" id="PTHR46732">
    <property type="entry name" value="ATP-DEPENDENT PROTEASE LA (LON) DOMAIN PROTEIN"/>
    <property type="match status" value="1"/>
</dbReference>
<evidence type="ECO:0000313" key="2">
    <source>
        <dbReference type="EMBL" id="SNY50814.1"/>
    </source>
</evidence>
<reference evidence="3" key="1">
    <citation type="submission" date="2017-09" db="EMBL/GenBank/DDBJ databases">
        <authorList>
            <person name="Varghese N."/>
            <person name="Submissions S."/>
        </authorList>
    </citation>
    <scope>NUCLEOTIDE SEQUENCE [LARGE SCALE GENOMIC DNA]</scope>
    <source>
        <strain evidence="3">CGMCC 1.12461</strain>
    </source>
</reference>
<dbReference type="RefSeq" id="WP_097111262.1">
    <property type="nucleotide sequence ID" value="NZ_OBEB01000003.1"/>
</dbReference>
<dbReference type="Gene3D" id="2.30.130.40">
    <property type="entry name" value="LON domain-like"/>
    <property type="match status" value="1"/>
</dbReference>
<protein>
    <recommendedName>
        <fullName evidence="1">Lon N-terminal domain-containing protein</fullName>
    </recommendedName>
</protein>
<organism evidence="2 3">
    <name type="scientific">Arsukibacterium tuosuense</name>
    <dbReference type="NCBI Taxonomy" id="1323745"/>
    <lineage>
        <taxon>Bacteria</taxon>
        <taxon>Pseudomonadati</taxon>
        <taxon>Pseudomonadota</taxon>
        <taxon>Gammaproteobacteria</taxon>
        <taxon>Chromatiales</taxon>
        <taxon>Chromatiaceae</taxon>
        <taxon>Arsukibacterium</taxon>
    </lineage>
</organism>
<accession>A0A285IS76</accession>